<gene>
    <name evidence="2" type="ORF">IC006_2607</name>
    <name evidence="3" type="ORF">IC007_2621</name>
</gene>
<dbReference type="SUPFAM" id="SSF53448">
    <property type="entry name" value="Nucleotide-diphospho-sugar transferases"/>
    <property type="match status" value="1"/>
</dbReference>
<reference evidence="2 4" key="2">
    <citation type="journal article" date="2020" name="Int. J. Syst. Evol. Microbiol.">
        <title>Sulfuracidifex tepidarius gen. nov., sp. nov. and transfer of Sulfolobus metallicus Huber and Stetter 1992 to the genus Sulfuracidifex as Sulfuracidifex metallicus comb. nov.</title>
        <authorList>
            <person name="Itoh T."/>
            <person name="Miura T."/>
            <person name="Sakai H.D."/>
            <person name="Kato S."/>
            <person name="Ohkuma M."/>
            <person name="Takashina T."/>
        </authorList>
    </citation>
    <scope>NUCLEOTIDE SEQUENCE [LARGE SCALE GENOMIC DNA]</scope>
    <source>
        <strain evidence="2 4">IC-006</strain>
        <strain evidence="3">IC-007</strain>
    </source>
</reference>
<dbReference type="Proteomes" id="UP000325030">
    <property type="component" value="Chromosome"/>
</dbReference>
<evidence type="ECO:0000313" key="3">
    <source>
        <dbReference type="EMBL" id="BBG28066.1"/>
    </source>
</evidence>
<reference evidence="5" key="1">
    <citation type="submission" date="2018-09" db="EMBL/GenBank/DDBJ databases">
        <title>Complete Genome Sequencing of Sulfolobus sp. JCM 16834.</title>
        <authorList>
            <person name="Kato S."/>
            <person name="Itoh T."/>
            <person name="Ohkuma M."/>
        </authorList>
    </citation>
    <scope>NUCLEOTIDE SEQUENCE [LARGE SCALE GENOMIC DNA]</scope>
    <source>
        <strain evidence="5">IC-007</strain>
    </source>
</reference>
<feature type="domain" description="MobA-like NTP transferase" evidence="1">
    <location>
        <begin position="5"/>
        <end position="156"/>
    </location>
</feature>
<evidence type="ECO:0000313" key="5">
    <source>
        <dbReference type="Proteomes" id="UP000325030"/>
    </source>
</evidence>
<protein>
    <submittedName>
        <fullName evidence="2">Bifunctional protein GlmU</fullName>
    </submittedName>
</protein>
<dbReference type="PANTHER" id="PTHR43777">
    <property type="entry name" value="MOLYBDENUM COFACTOR CYTIDYLYLTRANSFERASE"/>
    <property type="match status" value="1"/>
</dbReference>
<dbReference type="GO" id="GO:0016779">
    <property type="term" value="F:nucleotidyltransferase activity"/>
    <property type="evidence" value="ECO:0007669"/>
    <property type="project" value="UniProtKB-ARBA"/>
</dbReference>
<name>A0A510DYG5_9CREN</name>
<dbReference type="CDD" id="cd04182">
    <property type="entry name" value="GT_2_like_f"/>
    <property type="match status" value="1"/>
</dbReference>
<evidence type="ECO:0000313" key="4">
    <source>
        <dbReference type="Proteomes" id="UP000322983"/>
    </source>
</evidence>
<dbReference type="EMBL" id="AP018929">
    <property type="protein sequence ID" value="BBG25272.1"/>
    <property type="molecule type" value="Genomic_DNA"/>
</dbReference>
<accession>A0A510DYG5</accession>
<evidence type="ECO:0000259" key="1">
    <source>
        <dbReference type="Pfam" id="PF12804"/>
    </source>
</evidence>
<accession>A0A510E6F5</accession>
<dbReference type="InterPro" id="IPR029044">
    <property type="entry name" value="Nucleotide-diphossugar_trans"/>
</dbReference>
<dbReference type="STRING" id="1294262.GCA_001316085_01502"/>
<dbReference type="KEGG" id="step:IC006_2607"/>
<dbReference type="OrthoDB" id="28434at2157"/>
<evidence type="ECO:0000313" key="2">
    <source>
        <dbReference type="EMBL" id="BBG25272.1"/>
    </source>
</evidence>
<dbReference type="Gene3D" id="3.90.550.10">
    <property type="entry name" value="Spore Coat Polysaccharide Biosynthesis Protein SpsA, Chain A"/>
    <property type="match status" value="1"/>
</dbReference>
<organism evidence="2 4">
    <name type="scientific">Sulfuracidifex tepidarius</name>
    <dbReference type="NCBI Taxonomy" id="1294262"/>
    <lineage>
        <taxon>Archaea</taxon>
        <taxon>Thermoproteota</taxon>
        <taxon>Thermoprotei</taxon>
        <taxon>Sulfolobales</taxon>
        <taxon>Sulfolobaceae</taxon>
        <taxon>Sulfuracidifex</taxon>
    </lineage>
</organism>
<dbReference type="PANTHER" id="PTHR43777:SF1">
    <property type="entry name" value="MOLYBDENUM COFACTOR CYTIDYLYLTRANSFERASE"/>
    <property type="match status" value="1"/>
</dbReference>
<dbReference type="EMBL" id="AP018930">
    <property type="protein sequence ID" value="BBG28066.1"/>
    <property type="molecule type" value="Genomic_DNA"/>
</dbReference>
<dbReference type="InterPro" id="IPR025877">
    <property type="entry name" value="MobA-like_NTP_Trfase"/>
</dbReference>
<dbReference type="Proteomes" id="UP000322983">
    <property type="component" value="Chromosome"/>
</dbReference>
<dbReference type="AlphaFoldDB" id="A0A510DYG5"/>
<proteinExistence type="predicted"/>
<sequence length="180" mass="19952">MDVGAVVLAAGEGKRFGGNKLLSPFDGEPILKRVLLSLEGVDRVLVIGRYAEEILKELKNEVMIYNPKWQEGMSTSIKLGVRFMKDHEYVLIALGDMPLVTREDVKKILSMEVKDAVIPTHGGKKGNPVLFRTSSLMKFLDRISGDEGMRNVLREMETSTVECGIGVVKDVDTRDDLSLS</sequence>
<keyword evidence="4" id="KW-1185">Reference proteome</keyword>
<dbReference type="Pfam" id="PF12804">
    <property type="entry name" value="NTP_transf_3"/>
    <property type="match status" value="1"/>
</dbReference>